<evidence type="ECO:0000313" key="1">
    <source>
        <dbReference type="EMBL" id="MBC3809262.1"/>
    </source>
</evidence>
<gene>
    <name evidence="1" type="ORF">H8K52_18135</name>
</gene>
<dbReference type="RefSeq" id="WP_186924322.1">
    <property type="nucleotide sequence ID" value="NZ_JACOFW010000029.1"/>
</dbReference>
<organism evidence="1 2">
    <name type="scientific">Undibacterium seohonense</name>
    <dbReference type="NCBI Taxonomy" id="1344950"/>
    <lineage>
        <taxon>Bacteria</taxon>
        <taxon>Pseudomonadati</taxon>
        <taxon>Pseudomonadota</taxon>
        <taxon>Betaproteobacteria</taxon>
        <taxon>Burkholderiales</taxon>
        <taxon>Oxalobacteraceae</taxon>
        <taxon>Undibacterium</taxon>
    </lineage>
</organism>
<dbReference type="Proteomes" id="UP000648257">
    <property type="component" value="Unassembled WGS sequence"/>
</dbReference>
<name>A0ABR6X916_9BURK</name>
<evidence type="ECO:0000313" key="2">
    <source>
        <dbReference type="Proteomes" id="UP000648257"/>
    </source>
</evidence>
<protein>
    <submittedName>
        <fullName evidence="1">Uncharacterized protein</fullName>
    </submittedName>
</protein>
<accession>A0ABR6X916</accession>
<comment type="caution">
    <text evidence="1">The sequence shown here is derived from an EMBL/GenBank/DDBJ whole genome shotgun (WGS) entry which is preliminary data.</text>
</comment>
<dbReference type="EMBL" id="JACOFW010000029">
    <property type="protein sequence ID" value="MBC3809262.1"/>
    <property type="molecule type" value="Genomic_DNA"/>
</dbReference>
<reference evidence="1 2" key="1">
    <citation type="submission" date="2020-08" db="EMBL/GenBank/DDBJ databases">
        <title>Novel species isolated from subtropical streams in China.</title>
        <authorList>
            <person name="Lu H."/>
        </authorList>
    </citation>
    <scope>NUCLEOTIDE SEQUENCE [LARGE SCALE GENOMIC DNA]</scope>
    <source>
        <strain evidence="1 2">KACC 16656</strain>
    </source>
</reference>
<proteinExistence type="predicted"/>
<sequence length="342" mass="38138">MTSIAIYKFSHPVSDRDQIWAIGDTRISATATDKSFSHEAITSGAKIFSIPIRVSKEFSTYDGGELLLESSIGMAYAGSTTLGLNLHAQLSQILPYLIVDSFVDSSVLSLEDIAKLASKMLTKMMKEINERTGNLNDFQFAEVAIFGKCPEKNELFVYKILPSFEMNELICKCEDGTPDFAISAYLDSKASCVLLGDKKKEIAELIRARIEDLLAPGSRFVDVANDVEMAPKYVLEALIHHEVFPTIGRGLQIMISDDRGVHPMTWARPQSFSITAENYEMYSLFNFNVLEFVPYIGKANISDWPCIGPHYDVDLVGLALMSEFQQELRRLMGKGSMILALR</sequence>
<keyword evidence="2" id="KW-1185">Reference proteome</keyword>